<sequence>MMEYLMPTFRRVMFGMAALGMMLTGSAFAQTVTDAQKEQALRLIDAIHVTDMFADYPIKDALAIESQIVVAYPNLADQVNEIVQEEALNLADRFQAFKGEAALIYAKAFTEEELRQLADFFSTDVGQKMLNEQEIMYREVGRAAEIWREGFRKDLATAVQSRVEEVASQGQGQPAEDAASDESAEPEEPAAN</sequence>
<feature type="region of interest" description="Disordered" evidence="1">
    <location>
        <begin position="162"/>
        <end position="192"/>
    </location>
</feature>
<evidence type="ECO:0000313" key="5">
    <source>
        <dbReference type="Proteomes" id="UP000281094"/>
    </source>
</evidence>
<dbReference type="Pfam" id="PF09832">
    <property type="entry name" value="DUF2059"/>
    <property type="match status" value="1"/>
</dbReference>
<accession>A0A3L7JCM1</accession>
<feature type="signal peptide" evidence="2">
    <location>
        <begin position="1"/>
        <end position="29"/>
    </location>
</feature>
<dbReference type="AlphaFoldDB" id="A0A3L7JCM1"/>
<gene>
    <name evidence="4" type="ORF">D8780_07590</name>
</gene>
<keyword evidence="5" id="KW-1185">Reference proteome</keyword>
<feature type="domain" description="DUF2059" evidence="3">
    <location>
        <begin position="95"/>
        <end position="147"/>
    </location>
</feature>
<proteinExistence type="predicted"/>
<organism evidence="4 5">
    <name type="scientific">Notoacmeibacter ruber</name>
    <dbReference type="NCBI Taxonomy" id="2670375"/>
    <lineage>
        <taxon>Bacteria</taxon>
        <taxon>Pseudomonadati</taxon>
        <taxon>Pseudomonadota</taxon>
        <taxon>Alphaproteobacteria</taxon>
        <taxon>Hyphomicrobiales</taxon>
        <taxon>Notoacmeibacteraceae</taxon>
        <taxon>Notoacmeibacter</taxon>
    </lineage>
</organism>
<dbReference type="Proteomes" id="UP000281094">
    <property type="component" value="Unassembled WGS sequence"/>
</dbReference>
<protein>
    <submittedName>
        <fullName evidence="4">DUF2059 domain-containing protein</fullName>
    </submittedName>
</protein>
<dbReference type="EMBL" id="RCWN01000001">
    <property type="protein sequence ID" value="RLQ88089.1"/>
    <property type="molecule type" value="Genomic_DNA"/>
</dbReference>
<evidence type="ECO:0000256" key="2">
    <source>
        <dbReference type="SAM" id="SignalP"/>
    </source>
</evidence>
<comment type="caution">
    <text evidence="4">The sequence shown here is derived from an EMBL/GenBank/DDBJ whole genome shotgun (WGS) entry which is preliminary data.</text>
</comment>
<feature type="compositionally biased region" description="Acidic residues" evidence="1">
    <location>
        <begin position="178"/>
        <end position="192"/>
    </location>
</feature>
<name>A0A3L7JCM1_9HYPH</name>
<reference evidence="4 5" key="1">
    <citation type="submission" date="2018-10" db="EMBL/GenBank/DDBJ databases">
        <title>Notoacmeibacter sp. M2BS9Y-3-1, whole genome shotgun sequence.</title>
        <authorList>
            <person name="Tuo L."/>
        </authorList>
    </citation>
    <scope>NUCLEOTIDE SEQUENCE [LARGE SCALE GENOMIC DNA]</scope>
    <source>
        <strain evidence="4 5">M2BS9Y-3-1</strain>
    </source>
</reference>
<dbReference type="InterPro" id="IPR018637">
    <property type="entry name" value="DUF2059"/>
</dbReference>
<evidence type="ECO:0000256" key="1">
    <source>
        <dbReference type="SAM" id="MobiDB-lite"/>
    </source>
</evidence>
<evidence type="ECO:0000313" key="4">
    <source>
        <dbReference type="EMBL" id="RLQ88089.1"/>
    </source>
</evidence>
<evidence type="ECO:0000259" key="3">
    <source>
        <dbReference type="Pfam" id="PF09832"/>
    </source>
</evidence>
<feature type="chain" id="PRO_5018076905" evidence="2">
    <location>
        <begin position="30"/>
        <end position="192"/>
    </location>
</feature>
<keyword evidence="2" id="KW-0732">Signal</keyword>